<name>A0A3D8SAG3_9HELO</name>
<dbReference type="AlphaFoldDB" id="A0A3D8SAG3"/>
<evidence type="ECO:0000313" key="2">
    <source>
        <dbReference type="EMBL" id="RDW83315.1"/>
    </source>
</evidence>
<protein>
    <submittedName>
        <fullName evidence="2">Uncharacterized protein</fullName>
    </submittedName>
</protein>
<feature type="region of interest" description="Disordered" evidence="1">
    <location>
        <begin position="1"/>
        <end position="25"/>
    </location>
</feature>
<dbReference type="Proteomes" id="UP000256328">
    <property type="component" value="Unassembled WGS sequence"/>
</dbReference>
<proteinExistence type="predicted"/>
<evidence type="ECO:0000313" key="3">
    <source>
        <dbReference type="Proteomes" id="UP000256328"/>
    </source>
</evidence>
<accession>A0A3D8SAG3</accession>
<dbReference type="EMBL" id="PDLN01000006">
    <property type="protein sequence ID" value="RDW83315.1"/>
    <property type="molecule type" value="Genomic_DNA"/>
</dbReference>
<evidence type="ECO:0000256" key="1">
    <source>
        <dbReference type="SAM" id="MobiDB-lite"/>
    </source>
</evidence>
<gene>
    <name evidence="2" type="ORF">BP5796_04806</name>
</gene>
<keyword evidence="3" id="KW-1185">Reference proteome</keyword>
<reference evidence="2 3" key="1">
    <citation type="journal article" date="2018" name="IMA Fungus">
        <title>IMA Genome-F 9: Draft genome sequence of Annulohypoxylon stygium, Aspergillus mulundensis, Berkeleyomyces basicola (syn. Thielaviopsis basicola), Ceratocystis smalleyi, two Cercospora beticola strains, Coleophoma cylindrospora, Fusarium fracticaudum, Phialophora cf. hyalina, and Morchella septimelata.</title>
        <authorList>
            <person name="Wingfield B.D."/>
            <person name="Bills G.F."/>
            <person name="Dong Y."/>
            <person name="Huang W."/>
            <person name="Nel W.J."/>
            <person name="Swalarsk-Parry B.S."/>
            <person name="Vaghefi N."/>
            <person name="Wilken P.M."/>
            <person name="An Z."/>
            <person name="de Beer Z.W."/>
            <person name="De Vos L."/>
            <person name="Chen L."/>
            <person name="Duong T.A."/>
            <person name="Gao Y."/>
            <person name="Hammerbacher A."/>
            <person name="Kikkert J.R."/>
            <person name="Li Y."/>
            <person name="Li H."/>
            <person name="Li K."/>
            <person name="Li Q."/>
            <person name="Liu X."/>
            <person name="Ma X."/>
            <person name="Naidoo K."/>
            <person name="Pethybridge S.J."/>
            <person name="Sun J."/>
            <person name="Steenkamp E.T."/>
            <person name="van der Nest M.A."/>
            <person name="van Wyk S."/>
            <person name="Wingfield M.J."/>
            <person name="Xiong C."/>
            <person name="Yue Q."/>
            <person name="Zhang X."/>
        </authorList>
    </citation>
    <scope>NUCLEOTIDE SEQUENCE [LARGE SCALE GENOMIC DNA]</scope>
    <source>
        <strain evidence="2 3">BP5796</strain>
    </source>
</reference>
<sequence length="172" mass="19237">MVRYSIASEGTADAEFSDGEGRKEGRKGHESLAWLLWAESAKWHGMLVKRNYPADHWNTQRWPSWYGPRADGVLAISAGDGQDLAMEKDERQDAKACTAVPPPNTVSEWQLREAQLLPIMGTTTGIGYEWPHTKRMRGFSFSIDIPMQVYVRIPLPPSLRSLAWLIAGALGL</sequence>
<organism evidence="2 3">
    <name type="scientific">Coleophoma crateriformis</name>
    <dbReference type="NCBI Taxonomy" id="565419"/>
    <lineage>
        <taxon>Eukaryota</taxon>
        <taxon>Fungi</taxon>
        <taxon>Dikarya</taxon>
        <taxon>Ascomycota</taxon>
        <taxon>Pezizomycotina</taxon>
        <taxon>Leotiomycetes</taxon>
        <taxon>Helotiales</taxon>
        <taxon>Dermateaceae</taxon>
        <taxon>Coleophoma</taxon>
    </lineage>
</organism>
<comment type="caution">
    <text evidence="2">The sequence shown here is derived from an EMBL/GenBank/DDBJ whole genome shotgun (WGS) entry which is preliminary data.</text>
</comment>